<feature type="transmembrane region" description="Helical" evidence="2">
    <location>
        <begin position="617"/>
        <end position="637"/>
    </location>
</feature>
<feature type="transmembrane region" description="Helical" evidence="2">
    <location>
        <begin position="733"/>
        <end position="751"/>
    </location>
</feature>
<feature type="transmembrane region" description="Helical" evidence="2">
    <location>
        <begin position="591"/>
        <end position="610"/>
    </location>
</feature>
<keyword evidence="1" id="KW-0863">Zinc-finger</keyword>
<keyword evidence="1" id="KW-0479">Metal-binding</keyword>
<evidence type="ECO:0000259" key="3">
    <source>
        <dbReference type="PROSITE" id="PS50089"/>
    </source>
</evidence>
<evidence type="ECO:0000313" key="5">
    <source>
        <dbReference type="Proteomes" id="UP000612055"/>
    </source>
</evidence>
<feature type="transmembrane region" description="Helical" evidence="2">
    <location>
        <begin position="554"/>
        <end position="571"/>
    </location>
</feature>
<dbReference type="Pfam" id="PF13639">
    <property type="entry name" value="zf-RING_2"/>
    <property type="match status" value="1"/>
</dbReference>
<dbReference type="InterPro" id="IPR013083">
    <property type="entry name" value="Znf_RING/FYVE/PHD"/>
</dbReference>
<dbReference type="GO" id="GO:0005783">
    <property type="term" value="C:endoplasmic reticulum"/>
    <property type="evidence" value="ECO:0007669"/>
    <property type="project" value="TreeGrafter"/>
</dbReference>
<dbReference type="Gene3D" id="3.30.40.10">
    <property type="entry name" value="Zinc/RING finger domain, C3HC4 (zinc finger)"/>
    <property type="match status" value="1"/>
</dbReference>
<dbReference type="AlphaFoldDB" id="A0A835Y8Q9"/>
<reference evidence="4" key="1">
    <citation type="journal article" date="2020" name="bioRxiv">
        <title>Comparative genomics of Chlamydomonas.</title>
        <authorList>
            <person name="Craig R.J."/>
            <person name="Hasan A.R."/>
            <person name="Ness R.W."/>
            <person name="Keightley P.D."/>
        </authorList>
    </citation>
    <scope>NUCLEOTIDE SEQUENCE</scope>
    <source>
        <strain evidence="4">CCAP 11/70</strain>
    </source>
</reference>
<dbReference type="SMART" id="SM00184">
    <property type="entry name" value="RING"/>
    <property type="match status" value="1"/>
</dbReference>
<feature type="transmembrane region" description="Helical" evidence="2">
    <location>
        <begin position="705"/>
        <end position="727"/>
    </location>
</feature>
<feature type="transmembrane region" description="Helical" evidence="2">
    <location>
        <begin position="643"/>
        <end position="667"/>
    </location>
</feature>
<dbReference type="GO" id="GO:0036503">
    <property type="term" value="P:ERAD pathway"/>
    <property type="evidence" value="ECO:0007669"/>
    <property type="project" value="TreeGrafter"/>
</dbReference>
<feature type="domain" description="RING-type" evidence="3">
    <location>
        <begin position="797"/>
        <end position="871"/>
    </location>
</feature>
<feature type="transmembrane region" description="Helical" evidence="2">
    <location>
        <begin position="421"/>
        <end position="439"/>
    </location>
</feature>
<dbReference type="OrthoDB" id="546550at2759"/>
<evidence type="ECO:0000313" key="4">
    <source>
        <dbReference type="EMBL" id="KAG2497204.1"/>
    </source>
</evidence>
<keyword evidence="2" id="KW-0472">Membrane</keyword>
<keyword evidence="2" id="KW-1133">Transmembrane helix</keyword>
<keyword evidence="5" id="KW-1185">Reference proteome</keyword>
<evidence type="ECO:0000256" key="1">
    <source>
        <dbReference type="PROSITE-ProRule" id="PRU00175"/>
    </source>
</evidence>
<proteinExistence type="predicted"/>
<sequence>MLAAGRVISVMCYPPGLKPGSSAAAGSIWEHCWHVLTAGPVRALFAPGSFMRSYALLTVPALGVAAVAGVALLARSPLADIFKKRWRSLLGWTMGLLSLALAEDALRRHLLPGRLFLGSFRGALAAVMGFGGAVLVAGPESDDGFSGDQIGEWITALWLFSLAAVSGSGGGTLIHAALTLQSPADTVEGAQLAHTGANGAATNLAAERLAFTVYGSGLLLAAAVSLAAYTGLESVWRLASGLVNVLDAVLQLRWMARGVVDACRWIGRRKTLQTAWGAFLRVDKAVTTVTMASLKQGFRGLQQAWLLTRDWVLLPARTVLTWALRSVVTPAFRSVGKAARRTGKEIHQRLLLPAAHALAAGARFTYNRVLRPAAATAARIARDYAAPVLWPAGSAAAVYWFTEHAVSTLYAGGTGALMDALPYGVASYVSIVSLALIAGKAMRRTPGSGVLFRRGTALESAAVAAYLHLDLGLGTLAARVLRRVYMVAVFVAVSAVATGHYLIALLTGPLVAALWAALSAAWLVLEAVARVLGPVIEEMCHGVKRAVKAIWKRPELSLLLAAGVLAAAFGAHKSGLTAALARLGFSLASAAAKSLYGLLAALVSPVWALASRLGLKAASLMGSTAGAGASALASWGGRAAGDVSSIFASASFAGVFAGLHMLHALLLRVWVVSSLESEGLVGSAALTPIVSFVARSTCKVALAPAYLAALASLLAGQAGSGLAAKLAAAGTPVLWVAYLIGLWFELARRVYVSHDPRRRSSEFAEALKALRDARATEVAGELRAQAPPRRVFESDTCAVCLEPMDMKRLVHTHDGIPVPRTTAGPTNSALEERAAAEAEQEAVAVLRCGHMFHEECAALWLARETRCPLCREPAVGPSRHANALF</sequence>
<feature type="transmembrane region" description="Helical" evidence="2">
    <location>
        <begin position="512"/>
        <end position="533"/>
    </location>
</feature>
<feature type="transmembrane region" description="Helical" evidence="2">
    <location>
        <begin position="384"/>
        <end position="401"/>
    </location>
</feature>
<keyword evidence="1" id="KW-0862">Zinc</keyword>
<dbReference type="PANTHER" id="PTHR15302">
    <property type="entry name" value="E3 UBIQUITIN-PROTEIN LIGASE RNF103"/>
    <property type="match status" value="1"/>
</dbReference>
<feature type="transmembrane region" description="Helical" evidence="2">
    <location>
        <begin position="157"/>
        <end position="178"/>
    </location>
</feature>
<feature type="transmembrane region" description="Helical" evidence="2">
    <location>
        <begin position="115"/>
        <end position="136"/>
    </location>
</feature>
<name>A0A835Y8Q9_9CHLO</name>
<organism evidence="4 5">
    <name type="scientific">Edaphochlamys debaryana</name>
    <dbReference type="NCBI Taxonomy" id="47281"/>
    <lineage>
        <taxon>Eukaryota</taxon>
        <taxon>Viridiplantae</taxon>
        <taxon>Chlorophyta</taxon>
        <taxon>core chlorophytes</taxon>
        <taxon>Chlorophyceae</taxon>
        <taxon>CS clade</taxon>
        <taxon>Chlamydomonadales</taxon>
        <taxon>Chlamydomonadales incertae sedis</taxon>
        <taxon>Edaphochlamys</taxon>
    </lineage>
</organism>
<feature type="transmembrane region" description="Helical" evidence="2">
    <location>
        <begin position="54"/>
        <end position="74"/>
    </location>
</feature>
<dbReference type="GO" id="GO:0008270">
    <property type="term" value="F:zinc ion binding"/>
    <property type="evidence" value="ECO:0007669"/>
    <property type="project" value="UniProtKB-KW"/>
</dbReference>
<dbReference type="Proteomes" id="UP000612055">
    <property type="component" value="Unassembled WGS sequence"/>
</dbReference>
<dbReference type="GO" id="GO:0004842">
    <property type="term" value="F:ubiquitin-protein transferase activity"/>
    <property type="evidence" value="ECO:0007669"/>
    <property type="project" value="InterPro"/>
</dbReference>
<dbReference type="PROSITE" id="PS50089">
    <property type="entry name" value="ZF_RING_2"/>
    <property type="match status" value="1"/>
</dbReference>
<dbReference type="InterPro" id="IPR001841">
    <property type="entry name" value="Znf_RING"/>
</dbReference>
<comment type="caution">
    <text evidence="4">The sequence shown here is derived from an EMBL/GenBank/DDBJ whole genome shotgun (WGS) entry which is preliminary data.</text>
</comment>
<gene>
    <name evidence="4" type="ORF">HYH03_004793</name>
</gene>
<dbReference type="PANTHER" id="PTHR15302:SF0">
    <property type="entry name" value="E3 UBIQUITIN-PROTEIN LIGASE RNF103"/>
    <property type="match status" value="1"/>
</dbReference>
<accession>A0A835Y8Q9</accession>
<dbReference type="SUPFAM" id="SSF57850">
    <property type="entry name" value="RING/U-box"/>
    <property type="match status" value="1"/>
</dbReference>
<dbReference type="GO" id="GO:0016567">
    <property type="term" value="P:protein ubiquitination"/>
    <property type="evidence" value="ECO:0007669"/>
    <property type="project" value="InterPro"/>
</dbReference>
<dbReference type="InterPro" id="IPR042494">
    <property type="entry name" value="RNF103"/>
</dbReference>
<feature type="transmembrane region" description="Helical" evidence="2">
    <location>
        <begin position="484"/>
        <end position="506"/>
    </location>
</feature>
<keyword evidence="2" id="KW-0812">Transmembrane</keyword>
<dbReference type="EMBL" id="JAEHOE010000015">
    <property type="protein sequence ID" value="KAG2497204.1"/>
    <property type="molecule type" value="Genomic_DNA"/>
</dbReference>
<evidence type="ECO:0000256" key="2">
    <source>
        <dbReference type="SAM" id="Phobius"/>
    </source>
</evidence>
<protein>
    <recommendedName>
        <fullName evidence="3">RING-type domain-containing protein</fullName>
    </recommendedName>
</protein>